<dbReference type="AlphaFoldDB" id="A0A821B934"/>
<evidence type="ECO:0000313" key="4">
    <source>
        <dbReference type="Proteomes" id="UP000663848"/>
    </source>
</evidence>
<gene>
    <name evidence="2" type="ORF">HFQ381_LOCUS20034</name>
    <name evidence="3" type="ORF">QYT958_LOCUS10837</name>
</gene>
<organism evidence="3 4">
    <name type="scientific">Rotaria socialis</name>
    <dbReference type="NCBI Taxonomy" id="392032"/>
    <lineage>
        <taxon>Eukaryota</taxon>
        <taxon>Metazoa</taxon>
        <taxon>Spiralia</taxon>
        <taxon>Gnathifera</taxon>
        <taxon>Rotifera</taxon>
        <taxon>Eurotatoria</taxon>
        <taxon>Bdelloidea</taxon>
        <taxon>Philodinida</taxon>
        <taxon>Philodinidae</taxon>
        <taxon>Rotaria</taxon>
    </lineage>
</organism>
<sequence>MILGTVHRRFSRFLVYILTWAFRWFCLSVLLGFLIIFHRKQLKRNEHLSDYSFHLCGSRTTNRGLRQRVIALSIFGPKENQLFLRNTSLLFLYQLLNEAVLTYPGWTVRVYHDNTMHDHETYKILYQYDNVDFCNMTNESFLPPRMWRFSAAGDPLVDIMISRDLDSPLTQRERAAVDEWLASDTIFHGMRDHPDHNTLILAGMWGFRPELNRTLSIQIWNKLQNRTLVRKYTRDGDQPFLVNEVWPYVKKSSLFHDSFHCNQFNGNMKPFPTKRPSINGSNIFVGCIKPCTDDRYVFGECPINCRPNHHKEWIYC</sequence>
<dbReference type="EMBL" id="CAJOBO010001675">
    <property type="protein sequence ID" value="CAF4400200.1"/>
    <property type="molecule type" value="Genomic_DNA"/>
</dbReference>
<evidence type="ECO:0000256" key="1">
    <source>
        <dbReference type="SAM" id="Phobius"/>
    </source>
</evidence>
<proteinExistence type="predicted"/>
<evidence type="ECO:0000313" key="3">
    <source>
        <dbReference type="EMBL" id="CAF4590018.1"/>
    </source>
</evidence>
<dbReference type="EMBL" id="CAJOBR010001232">
    <property type="protein sequence ID" value="CAF4590018.1"/>
    <property type="molecule type" value="Genomic_DNA"/>
</dbReference>
<reference evidence="3" key="1">
    <citation type="submission" date="2021-02" db="EMBL/GenBank/DDBJ databases">
        <authorList>
            <person name="Nowell W R."/>
        </authorList>
    </citation>
    <scope>NUCLEOTIDE SEQUENCE</scope>
</reference>
<feature type="transmembrane region" description="Helical" evidence="1">
    <location>
        <begin position="13"/>
        <end position="37"/>
    </location>
</feature>
<keyword evidence="1" id="KW-0472">Membrane</keyword>
<evidence type="ECO:0000313" key="2">
    <source>
        <dbReference type="EMBL" id="CAF4400200.1"/>
    </source>
</evidence>
<name>A0A821B934_9BILA</name>
<comment type="caution">
    <text evidence="3">The sequence shown here is derived from an EMBL/GenBank/DDBJ whole genome shotgun (WGS) entry which is preliminary data.</text>
</comment>
<protein>
    <submittedName>
        <fullName evidence="3">Uncharacterized protein</fullName>
    </submittedName>
</protein>
<accession>A0A821B934</accession>
<dbReference type="Proteomes" id="UP000663848">
    <property type="component" value="Unassembled WGS sequence"/>
</dbReference>
<keyword evidence="1" id="KW-0812">Transmembrane</keyword>
<dbReference type="Proteomes" id="UP000663851">
    <property type="component" value="Unassembled WGS sequence"/>
</dbReference>
<keyword evidence="1" id="KW-1133">Transmembrane helix</keyword>